<organism evidence="1 2">
    <name type="scientific">Crotalus adamanteus</name>
    <name type="common">Eastern diamondback rattlesnake</name>
    <dbReference type="NCBI Taxonomy" id="8729"/>
    <lineage>
        <taxon>Eukaryota</taxon>
        <taxon>Metazoa</taxon>
        <taxon>Chordata</taxon>
        <taxon>Craniata</taxon>
        <taxon>Vertebrata</taxon>
        <taxon>Euteleostomi</taxon>
        <taxon>Lepidosauria</taxon>
        <taxon>Squamata</taxon>
        <taxon>Bifurcata</taxon>
        <taxon>Unidentata</taxon>
        <taxon>Episquamata</taxon>
        <taxon>Toxicofera</taxon>
        <taxon>Serpentes</taxon>
        <taxon>Colubroidea</taxon>
        <taxon>Viperidae</taxon>
        <taxon>Crotalinae</taxon>
        <taxon>Crotalus</taxon>
    </lineage>
</organism>
<name>A0AAW1BGC5_CROAD</name>
<evidence type="ECO:0000313" key="2">
    <source>
        <dbReference type="Proteomes" id="UP001474421"/>
    </source>
</evidence>
<dbReference type="AlphaFoldDB" id="A0AAW1BGC5"/>
<keyword evidence="1" id="KW-0675">Receptor</keyword>
<dbReference type="EMBL" id="JAOTOJ010000005">
    <property type="protein sequence ID" value="KAK9401048.1"/>
    <property type="molecule type" value="Genomic_DNA"/>
</dbReference>
<evidence type="ECO:0000313" key="1">
    <source>
        <dbReference type="EMBL" id="KAK9401048.1"/>
    </source>
</evidence>
<gene>
    <name evidence="1" type="ORF">NXF25_011762</name>
</gene>
<accession>A0AAW1BGC5</accession>
<dbReference type="Proteomes" id="UP001474421">
    <property type="component" value="Unassembled WGS sequence"/>
</dbReference>
<proteinExistence type="predicted"/>
<sequence length="101" mass="11753">MAGPGLRIPMEQNKIHHDEGYPLDLESYYDITMISNFRRSNSPSNRSKRRAHFSSSINEKAKLIFCTLFTPQENLRLWIPENIQKKECVYFIESSQLSDSG</sequence>
<reference evidence="1 2" key="1">
    <citation type="journal article" date="2024" name="Proc. Natl. Acad. Sci. U.S.A.">
        <title>The genetic regulatory architecture and epigenomic basis for age-related changes in rattlesnake venom.</title>
        <authorList>
            <person name="Hogan M.P."/>
            <person name="Holding M.L."/>
            <person name="Nystrom G.S."/>
            <person name="Colston T.J."/>
            <person name="Bartlett D.A."/>
            <person name="Mason A.J."/>
            <person name="Ellsworth S.A."/>
            <person name="Rautsaw R.M."/>
            <person name="Lawrence K.C."/>
            <person name="Strickland J.L."/>
            <person name="He B."/>
            <person name="Fraser P."/>
            <person name="Margres M.J."/>
            <person name="Gilbert D.M."/>
            <person name="Gibbs H.L."/>
            <person name="Parkinson C.L."/>
            <person name="Rokyta D.R."/>
        </authorList>
    </citation>
    <scope>NUCLEOTIDE SEQUENCE [LARGE SCALE GENOMIC DNA]</scope>
    <source>
        <strain evidence="1">DRR0105</strain>
    </source>
</reference>
<keyword evidence="2" id="KW-1185">Reference proteome</keyword>
<comment type="caution">
    <text evidence="1">The sequence shown here is derived from an EMBL/GenBank/DDBJ whole genome shotgun (WGS) entry which is preliminary data.</text>
</comment>
<protein>
    <submittedName>
        <fullName evidence="1">Trpm2: Transient receptor potential cation channel subfamily M member 2</fullName>
    </submittedName>
</protein>